<name>A0A6I4IAC0_9SPHI</name>
<keyword evidence="9" id="KW-0472">Membrane</keyword>
<evidence type="ECO:0000256" key="1">
    <source>
        <dbReference type="ARBA" id="ARBA00000085"/>
    </source>
</evidence>
<dbReference type="EC" id="2.7.13.3" evidence="2"/>
<dbReference type="PRINTS" id="PR00344">
    <property type="entry name" value="BCTRLSENSOR"/>
</dbReference>
<dbReference type="InterPro" id="IPR050351">
    <property type="entry name" value="BphY/WalK/GraS-like"/>
</dbReference>
<keyword evidence="4" id="KW-0808">Transferase</keyword>
<keyword evidence="12" id="KW-1185">Reference proteome</keyword>
<feature type="transmembrane region" description="Helical" evidence="9">
    <location>
        <begin position="55"/>
        <end position="74"/>
    </location>
</feature>
<keyword evidence="5" id="KW-0547">Nucleotide-binding</keyword>
<dbReference type="Pfam" id="PF00512">
    <property type="entry name" value="HisKA"/>
    <property type="match status" value="1"/>
</dbReference>
<gene>
    <name evidence="11" type="ORF">GO816_07265</name>
</gene>
<keyword evidence="3" id="KW-0597">Phosphoprotein</keyword>
<organism evidence="11 12">
    <name type="scientific">Mucilaginibacter aquatilis</name>
    <dbReference type="NCBI Taxonomy" id="1517760"/>
    <lineage>
        <taxon>Bacteria</taxon>
        <taxon>Pseudomonadati</taxon>
        <taxon>Bacteroidota</taxon>
        <taxon>Sphingobacteriia</taxon>
        <taxon>Sphingobacteriales</taxon>
        <taxon>Sphingobacteriaceae</taxon>
        <taxon>Mucilaginibacter</taxon>
    </lineage>
</organism>
<dbReference type="SMART" id="SM00388">
    <property type="entry name" value="HisKA"/>
    <property type="match status" value="1"/>
</dbReference>
<dbReference type="CDD" id="cd00082">
    <property type="entry name" value="HisKA"/>
    <property type="match status" value="1"/>
</dbReference>
<reference evidence="11 12" key="1">
    <citation type="submission" date="2019-12" db="EMBL/GenBank/DDBJ databases">
        <title>Mucilaginibacter sp. HME9299 genome sequencing and assembly.</title>
        <authorList>
            <person name="Kang H."/>
            <person name="Kim H."/>
            <person name="Joh K."/>
        </authorList>
    </citation>
    <scope>NUCLEOTIDE SEQUENCE [LARGE SCALE GENOMIC DNA]</scope>
    <source>
        <strain evidence="11 12">HME9299</strain>
    </source>
</reference>
<dbReference type="GO" id="GO:0000155">
    <property type="term" value="F:phosphorelay sensor kinase activity"/>
    <property type="evidence" value="ECO:0007669"/>
    <property type="project" value="InterPro"/>
</dbReference>
<dbReference type="GO" id="GO:0005524">
    <property type="term" value="F:ATP binding"/>
    <property type="evidence" value="ECO:0007669"/>
    <property type="project" value="UniProtKB-KW"/>
</dbReference>
<dbReference type="AlphaFoldDB" id="A0A6I4IAC0"/>
<evidence type="ECO:0000256" key="7">
    <source>
        <dbReference type="ARBA" id="ARBA00022840"/>
    </source>
</evidence>
<evidence type="ECO:0000259" key="10">
    <source>
        <dbReference type="PROSITE" id="PS50109"/>
    </source>
</evidence>
<keyword evidence="9" id="KW-0812">Transmembrane</keyword>
<dbReference type="Gene3D" id="1.10.287.130">
    <property type="match status" value="1"/>
</dbReference>
<dbReference type="Gene3D" id="3.30.565.10">
    <property type="entry name" value="Histidine kinase-like ATPase, C-terminal domain"/>
    <property type="match status" value="1"/>
</dbReference>
<evidence type="ECO:0000256" key="2">
    <source>
        <dbReference type="ARBA" id="ARBA00012438"/>
    </source>
</evidence>
<comment type="catalytic activity">
    <reaction evidence="1">
        <text>ATP + protein L-histidine = ADP + protein N-phospho-L-histidine.</text>
        <dbReference type="EC" id="2.7.13.3"/>
    </reaction>
</comment>
<evidence type="ECO:0000256" key="3">
    <source>
        <dbReference type="ARBA" id="ARBA00022553"/>
    </source>
</evidence>
<sequence length="350" mass="39202">MTDMRLYTSLSKFRYLDRNYSFKYLFIAFVGVHIPLIGIITFITLSDFTSLTPGMVILSTLGFTLVACAVTLLMQNALARPIVETKNALIDYLSNKKLPQLPTDFKDEAGLLMSNTCTALQELDNLIKEKRDFIYLLSHDLKTPLHNVLTITHLMKEDTDNDSKEEYINLIRQSTQYQLQLITSVLNLATSEFTEGNEPHVLFLEPMLSKVLNDHSTSLQNKKLQILTDVAPTIQIKVNDELFSMALSNLITNAIKFSRRNSEVMIRAAVMDDHIMIRVIDYGIGFTAANAPSFEPFTKSSRSGTMGESSNGLGLYFTRKIIKYHGGSLIAESEGDGKGAKFIIKLPLPA</sequence>
<dbReference type="InterPro" id="IPR036890">
    <property type="entry name" value="HATPase_C_sf"/>
</dbReference>
<accession>A0A6I4IAC0</accession>
<dbReference type="SUPFAM" id="SSF55874">
    <property type="entry name" value="ATPase domain of HSP90 chaperone/DNA topoisomerase II/histidine kinase"/>
    <property type="match status" value="1"/>
</dbReference>
<dbReference type="InterPro" id="IPR004358">
    <property type="entry name" value="Sig_transdc_His_kin-like_C"/>
</dbReference>
<dbReference type="InterPro" id="IPR003661">
    <property type="entry name" value="HisK_dim/P_dom"/>
</dbReference>
<evidence type="ECO:0000256" key="4">
    <source>
        <dbReference type="ARBA" id="ARBA00022679"/>
    </source>
</evidence>
<keyword evidence="8" id="KW-0902">Two-component regulatory system</keyword>
<protein>
    <recommendedName>
        <fullName evidence="2">histidine kinase</fullName>
        <ecNumber evidence="2">2.7.13.3</ecNumber>
    </recommendedName>
</protein>
<dbReference type="GO" id="GO:0000156">
    <property type="term" value="F:phosphorelay response regulator activity"/>
    <property type="evidence" value="ECO:0007669"/>
    <property type="project" value="TreeGrafter"/>
</dbReference>
<proteinExistence type="predicted"/>
<dbReference type="GO" id="GO:0007234">
    <property type="term" value="P:osmosensory signaling via phosphorelay pathway"/>
    <property type="evidence" value="ECO:0007669"/>
    <property type="project" value="TreeGrafter"/>
</dbReference>
<evidence type="ECO:0000256" key="8">
    <source>
        <dbReference type="ARBA" id="ARBA00023012"/>
    </source>
</evidence>
<dbReference type="Pfam" id="PF02518">
    <property type="entry name" value="HATPase_c"/>
    <property type="match status" value="1"/>
</dbReference>
<dbReference type="CDD" id="cd00075">
    <property type="entry name" value="HATPase"/>
    <property type="match status" value="1"/>
</dbReference>
<dbReference type="InterPro" id="IPR036097">
    <property type="entry name" value="HisK_dim/P_sf"/>
</dbReference>
<keyword evidence="7" id="KW-0067">ATP-binding</keyword>
<feature type="domain" description="Histidine kinase" evidence="10">
    <location>
        <begin position="136"/>
        <end position="350"/>
    </location>
</feature>
<dbReference type="EMBL" id="WQLA01000002">
    <property type="protein sequence ID" value="MVN90918.1"/>
    <property type="molecule type" value="Genomic_DNA"/>
</dbReference>
<evidence type="ECO:0000256" key="9">
    <source>
        <dbReference type="SAM" id="Phobius"/>
    </source>
</evidence>
<keyword evidence="6" id="KW-0418">Kinase</keyword>
<keyword evidence="9" id="KW-1133">Transmembrane helix</keyword>
<dbReference type="PANTHER" id="PTHR42878:SF7">
    <property type="entry name" value="SENSOR HISTIDINE KINASE GLRK"/>
    <property type="match status" value="1"/>
</dbReference>
<dbReference type="SMART" id="SM00387">
    <property type="entry name" value="HATPase_c"/>
    <property type="match status" value="1"/>
</dbReference>
<dbReference type="Proteomes" id="UP000434850">
    <property type="component" value="Unassembled WGS sequence"/>
</dbReference>
<dbReference type="GO" id="GO:0030295">
    <property type="term" value="F:protein kinase activator activity"/>
    <property type="evidence" value="ECO:0007669"/>
    <property type="project" value="TreeGrafter"/>
</dbReference>
<comment type="caution">
    <text evidence="11">The sequence shown here is derived from an EMBL/GenBank/DDBJ whole genome shotgun (WGS) entry which is preliminary data.</text>
</comment>
<evidence type="ECO:0000256" key="5">
    <source>
        <dbReference type="ARBA" id="ARBA00022741"/>
    </source>
</evidence>
<dbReference type="InterPro" id="IPR003594">
    <property type="entry name" value="HATPase_dom"/>
</dbReference>
<feature type="transmembrane region" description="Helical" evidence="9">
    <location>
        <begin position="21"/>
        <end position="43"/>
    </location>
</feature>
<dbReference type="PROSITE" id="PS50109">
    <property type="entry name" value="HIS_KIN"/>
    <property type="match status" value="1"/>
</dbReference>
<dbReference type="PANTHER" id="PTHR42878">
    <property type="entry name" value="TWO-COMPONENT HISTIDINE KINASE"/>
    <property type="match status" value="1"/>
</dbReference>
<dbReference type="InterPro" id="IPR005467">
    <property type="entry name" value="His_kinase_dom"/>
</dbReference>
<dbReference type="RefSeq" id="WP_157540683.1">
    <property type="nucleotide sequence ID" value="NZ_WQLA01000002.1"/>
</dbReference>
<evidence type="ECO:0000256" key="6">
    <source>
        <dbReference type="ARBA" id="ARBA00022777"/>
    </source>
</evidence>
<evidence type="ECO:0000313" key="11">
    <source>
        <dbReference type="EMBL" id="MVN90918.1"/>
    </source>
</evidence>
<evidence type="ECO:0000313" key="12">
    <source>
        <dbReference type="Proteomes" id="UP000434850"/>
    </source>
</evidence>
<dbReference type="OrthoDB" id="9757990at2"/>
<dbReference type="SUPFAM" id="SSF47384">
    <property type="entry name" value="Homodimeric domain of signal transducing histidine kinase"/>
    <property type="match status" value="1"/>
</dbReference>